<evidence type="ECO:0000313" key="1">
    <source>
        <dbReference type="EMBL" id="CAG4931127.1"/>
    </source>
</evidence>
<proteinExistence type="predicted"/>
<gene>
    <name evidence="1" type="ORF">PAPOLLO_LOCUS296</name>
</gene>
<evidence type="ECO:0000313" key="2">
    <source>
        <dbReference type="Proteomes" id="UP000691718"/>
    </source>
</evidence>
<organism evidence="1 2">
    <name type="scientific">Parnassius apollo</name>
    <name type="common">Apollo butterfly</name>
    <name type="synonym">Papilio apollo</name>
    <dbReference type="NCBI Taxonomy" id="110799"/>
    <lineage>
        <taxon>Eukaryota</taxon>
        <taxon>Metazoa</taxon>
        <taxon>Ecdysozoa</taxon>
        <taxon>Arthropoda</taxon>
        <taxon>Hexapoda</taxon>
        <taxon>Insecta</taxon>
        <taxon>Pterygota</taxon>
        <taxon>Neoptera</taxon>
        <taxon>Endopterygota</taxon>
        <taxon>Lepidoptera</taxon>
        <taxon>Glossata</taxon>
        <taxon>Ditrysia</taxon>
        <taxon>Papilionoidea</taxon>
        <taxon>Papilionidae</taxon>
        <taxon>Parnassiinae</taxon>
        <taxon>Parnassini</taxon>
        <taxon>Parnassius</taxon>
        <taxon>Parnassius</taxon>
    </lineage>
</organism>
<dbReference type="Proteomes" id="UP000691718">
    <property type="component" value="Unassembled WGS sequence"/>
</dbReference>
<accession>A0A8S3VYI6</accession>
<name>A0A8S3VYI6_PARAO</name>
<keyword evidence="2" id="KW-1185">Reference proteome</keyword>
<dbReference type="AlphaFoldDB" id="A0A8S3VYI6"/>
<sequence>MIQEIEVTNEESPDLDIGSEVILMDEEIIEEYNIVDETSGDLKGETTEKCTGKGDIEVSKIKEGTYCVFRGEGSLFLGRKEKLCATKHNHAKRYAVHGEEQKRADVDA</sequence>
<dbReference type="OrthoDB" id="10072016at2759"/>
<reference evidence="1" key="1">
    <citation type="submission" date="2021-04" db="EMBL/GenBank/DDBJ databases">
        <authorList>
            <person name="Tunstrom K."/>
        </authorList>
    </citation>
    <scope>NUCLEOTIDE SEQUENCE</scope>
</reference>
<dbReference type="EMBL" id="CAJQZP010000008">
    <property type="protein sequence ID" value="CAG4931127.1"/>
    <property type="molecule type" value="Genomic_DNA"/>
</dbReference>
<comment type="caution">
    <text evidence="1">The sequence shown here is derived from an EMBL/GenBank/DDBJ whole genome shotgun (WGS) entry which is preliminary data.</text>
</comment>
<protein>
    <submittedName>
        <fullName evidence="1">(apollo) hypothetical protein</fullName>
    </submittedName>
</protein>